<dbReference type="Proteomes" id="UP001157006">
    <property type="component" value="Chromosome 1L"/>
</dbReference>
<accession>A0AAV0YY85</accession>
<evidence type="ECO:0000313" key="3">
    <source>
        <dbReference type="Proteomes" id="UP001157006"/>
    </source>
</evidence>
<proteinExistence type="predicted"/>
<organism evidence="2 3">
    <name type="scientific">Vicia faba</name>
    <name type="common">Broad bean</name>
    <name type="synonym">Faba vulgaris</name>
    <dbReference type="NCBI Taxonomy" id="3906"/>
    <lineage>
        <taxon>Eukaryota</taxon>
        <taxon>Viridiplantae</taxon>
        <taxon>Streptophyta</taxon>
        <taxon>Embryophyta</taxon>
        <taxon>Tracheophyta</taxon>
        <taxon>Spermatophyta</taxon>
        <taxon>Magnoliopsida</taxon>
        <taxon>eudicotyledons</taxon>
        <taxon>Gunneridae</taxon>
        <taxon>Pentapetalae</taxon>
        <taxon>rosids</taxon>
        <taxon>fabids</taxon>
        <taxon>Fabales</taxon>
        <taxon>Fabaceae</taxon>
        <taxon>Papilionoideae</taxon>
        <taxon>50 kb inversion clade</taxon>
        <taxon>NPAAA clade</taxon>
        <taxon>Hologalegina</taxon>
        <taxon>IRL clade</taxon>
        <taxon>Fabeae</taxon>
        <taxon>Vicia</taxon>
    </lineage>
</organism>
<sequence>MLSAQLNHVYVIVPSLHIIIVNPWNVLVNGALELTGEESSLSTGVENPKFLELLYGRNFPILSPDTPPGDSGSGLDSSNDDGDSQMSDIVVCTAFLAHAKHKIQSIRGSDGNDQHERLILGVP</sequence>
<reference evidence="2 3" key="1">
    <citation type="submission" date="2023-01" db="EMBL/GenBank/DDBJ databases">
        <authorList>
            <person name="Kreplak J."/>
        </authorList>
    </citation>
    <scope>NUCLEOTIDE SEQUENCE [LARGE SCALE GENOMIC DNA]</scope>
</reference>
<evidence type="ECO:0000256" key="1">
    <source>
        <dbReference type="SAM" id="MobiDB-lite"/>
    </source>
</evidence>
<dbReference type="AlphaFoldDB" id="A0AAV0YY85"/>
<evidence type="ECO:0000313" key="2">
    <source>
        <dbReference type="EMBL" id="CAI8589007.1"/>
    </source>
</evidence>
<dbReference type="EMBL" id="OX451736">
    <property type="protein sequence ID" value="CAI8589007.1"/>
    <property type="molecule type" value="Genomic_DNA"/>
</dbReference>
<feature type="compositionally biased region" description="Low complexity" evidence="1">
    <location>
        <begin position="68"/>
        <end position="77"/>
    </location>
</feature>
<keyword evidence="3" id="KW-1185">Reference proteome</keyword>
<name>A0AAV0YY85_VICFA</name>
<feature type="region of interest" description="Disordered" evidence="1">
    <location>
        <begin position="61"/>
        <end position="84"/>
    </location>
</feature>
<gene>
    <name evidence="2" type="ORF">VFH_I374240</name>
</gene>
<protein>
    <submittedName>
        <fullName evidence="2">Uncharacterized protein</fullName>
    </submittedName>
</protein>